<protein>
    <submittedName>
        <fullName evidence="2">Uncharacterized protein</fullName>
    </submittedName>
</protein>
<keyword evidence="1" id="KW-1185">Reference proteome</keyword>
<evidence type="ECO:0000313" key="1">
    <source>
        <dbReference type="Proteomes" id="UP000887578"/>
    </source>
</evidence>
<name>A0A914QUK5_9BILA</name>
<dbReference type="AlphaFoldDB" id="A0A914QUK5"/>
<organism evidence="1 2">
    <name type="scientific">Panagrolaimus davidi</name>
    <dbReference type="NCBI Taxonomy" id="227884"/>
    <lineage>
        <taxon>Eukaryota</taxon>
        <taxon>Metazoa</taxon>
        <taxon>Ecdysozoa</taxon>
        <taxon>Nematoda</taxon>
        <taxon>Chromadorea</taxon>
        <taxon>Rhabditida</taxon>
        <taxon>Tylenchina</taxon>
        <taxon>Panagrolaimomorpha</taxon>
        <taxon>Panagrolaimoidea</taxon>
        <taxon>Panagrolaimidae</taxon>
        <taxon>Panagrolaimus</taxon>
    </lineage>
</organism>
<accession>A0A914QUK5</accession>
<proteinExistence type="predicted"/>
<dbReference type="WBParaSite" id="PDA_v2.g5436.t1">
    <property type="protein sequence ID" value="PDA_v2.g5436.t1"/>
    <property type="gene ID" value="PDA_v2.g5436"/>
</dbReference>
<dbReference type="Proteomes" id="UP000887578">
    <property type="component" value="Unplaced"/>
</dbReference>
<sequence length="180" mass="21079">MSNSIVPLNKEIGNNVVISFKNMKRQTFDFSYEIMEYILAKANFNLAKKLYFTCKYFPYKIRLFLIDNLEYCDGIVLTNLSKELEFQNTVNPADFNDRVWLGDTIMTDYDNIILWIPKIERCPIRGLKIVKGFLSWNEFKILTKDGKVERLCIEKVVDSDGNMIAIEDICACVPNLYELW</sequence>
<evidence type="ECO:0000313" key="2">
    <source>
        <dbReference type="WBParaSite" id="PDA_v2.g5436.t1"/>
    </source>
</evidence>
<reference evidence="2" key="1">
    <citation type="submission" date="2022-11" db="UniProtKB">
        <authorList>
            <consortium name="WormBaseParasite"/>
        </authorList>
    </citation>
    <scope>IDENTIFICATION</scope>
</reference>